<organism evidence="2 3">
    <name type="scientific">Frondihabitans sucicola</name>
    <dbReference type="NCBI Taxonomy" id="1268041"/>
    <lineage>
        <taxon>Bacteria</taxon>
        <taxon>Bacillati</taxon>
        <taxon>Actinomycetota</taxon>
        <taxon>Actinomycetes</taxon>
        <taxon>Micrococcales</taxon>
        <taxon>Microbacteriaceae</taxon>
        <taxon>Frondihabitans</taxon>
    </lineage>
</organism>
<evidence type="ECO:0000313" key="3">
    <source>
        <dbReference type="Proteomes" id="UP001321486"/>
    </source>
</evidence>
<protein>
    <submittedName>
        <fullName evidence="2">Uncharacterized protein</fullName>
    </submittedName>
</protein>
<proteinExistence type="predicted"/>
<feature type="region of interest" description="Disordered" evidence="1">
    <location>
        <begin position="1"/>
        <end position="29"/>
    </location>
</feature>
<geneLocation type="plasmid" evidence="2 3">
    <name>pNBRC108728a</name>
</geneLocation>
<evidence type="ECO:0000313" key="2">
    <source>
        <dbReference type="EMBL" id="BDZ52392.1"/>
    </source>
</evidence>
<reference evidence="3" key="1">
    <citation type="journal article" date="2019" name="Int. J. Syst. Evol. Microbiol.">
        <title>The Global Catalogue of Microorganisms (GCM) 10K type strain sequencing project: providing services to taxonomists for standard genome sequencing and annotation.</title>
        <authorList>
            <consortium name="The Broad Institute Genomics Platform"/>
            <consortium name="The Broad Institute Genome Sequencing Center for Infectious Disease"/>
            <person name="Wu L."/>
            <person name="Ma J."/>
        </authorList>
    </citation>
    <scope>NUCLEOTIDE SEQUENCE [LARGE SCALE GENOMIC DNA]</scope>
    <source>
        <strain evidence="3">NBRC 108728</strain>
    </source>
</reference>
<dbReference type="EMBL" id="AP027733">
    <property type="protein sequence ID" value="BDZ52392.1"/>
    <property type="molecule type" value="Genomic_DNA"/>
</dbReference>
<evidence type="ECO:0000256" key="1">
    <source>
        <dbReference type="SAM" id="MobiDB-lite"/>
    </source>
</evidence>
<sequence>MSALDDALHLARQVPPAPAKPQVREQHDPRNEAAFQQLLRETVAALTSMGIAPTPTWLRLTGGWDETTGLQPVAPSWPLRIFALNTDGEAWPYLHAEYQPDMLDKRGDYPGFGPGSKGLWVEHPGYGHPQGITFRDFFWYAEDGVPLYRPPTSGWESYGLSDGFLERLKSHPHWDGQRLPLVDAIALGISELA</sequence>
<keyword evidence="3" id="KW-1185">Reference proteome</keyword>
<keyword evidence="2" id="KW-0614">Plasmid</keyword>
<gene>
    <name evidence="2" type="ORF">GCM10025867_46330</name>
</gene>
<accession>A0ABM8GV97</accession>
<dbReference type="RefSeq" id="WP_286347250.1">
    <property type="nucleotide sequence ID" value="NZ_AP027733.1"/>
</dbReference>
<name>A0ABM8GV97_9MICO</name>
<dbReference type="Proteomes" id="UP001321486">
    <property type="component" value="Plasmid pNBRC108728a"/>
</dbReference>